<name>A0A1R0H4H5_9FUNG</name>
<reference evidence="11 12" key="1">
    <citation type="journal article" date="2016" name="Mol. Biol. Evol.">
        <title>Genome-Wide Survey of Gut Fungi (Harpellales) Reveals the First Horizontally Transferred Ubiquitin Gene from a Mosquito Host.</title>
        <authorList>
            <person name="Wang Y."/>
            <person name="White M.M."/>
            <person name="Kvist S."/>
            <person name="Moncalvo J.M."/>
        </authorList>
    </citation>
    <scope>NUCLEOTIDE SEQUENCE [LARGE SCALE GENOMIC DNA]</scope>
    <source>
        <strain evidence="11 12">ALG-7-W6</strain>
    </source>
</reference>
<dbReference type="InterPro" id="IPR050517">
    <property type="entry name" value="DDR_Repair_Kinase"/>
</dbReference>
<evidence type="ECO:0000313" key="12">
    <source>
        <dbReference type="Proteomes" id="UP000187455"/>
    </source>
</evidence>
<keyword evidence="4 11" id="KW-0418">Kinase</keyword>
<dbReference type="EC" id="2.7.11.1" evidence="1"/>
<dbReference type="InterPro" id="IPR000403">
    <property type="entry name" value="PI3/4_kinase_cat_dom"/>
</dbReference>
<dbReference type="Pfam" id="PF00454">
    <property type="entry name" value="PI3_PI4_kinase"/>
    <property type="match status" value="1"/>
</dbReference>
<dbReference type="EMBL" id="LSSL01000677">
    <property type="protein sequence ID" value="OLY83968.1"/>
    <property type="molecule type" value="Genomic_DNA"/>
</dbReference>
<evidence type="ECO:0000313" key="11">
    <source>
        <dbReference type="EMBL" id="OLY83968.1"/>
    </source>
</evidence>
<evidence type="ECO:0000256" key="8">
    <source>
        <dbReference type="SAM" id="MobiDB-lite"/>
    </source>
</evidence>
<dbReference type="GO" id="GO:0000077">
    <property type="term" value="P:DNA damage checkpoint signaling"/>
    <property type="evidence" value="ECO:0007669"/>
    <property type="project" value="TreeGrafter"/>
</dbReference>
<dbReference type="PANTHER" id="PTHR11139">
    <property type="entry name" value="ATAXIA TELANGIECTASIA MUTATED ATM -RELATED"/>
    <property type="match status" value="1"/>
</dbReference>
<proteinExistence type="predicted"/>
<dbReference type="PROSITE" id="PS51190">
    <property type="entry name" value="FATC"/>
    <property type="match status" value="1"/>
</dbReference>
<dbReference type="InterPro" id="IPR036940">
    <property type="entry name" value="PI3/4_kinase_cat_sf"/>
</dbReference>
<dbReference type="InterPro" id="IPR018936">
    <property type="entry name" value="PI3/4_kinase_CS"/>
</dbReference>
<dbReference type="GO" id="GO:0004674">
    <property type="term" value="F:protein serine/threonine kinase activity"/>
    <property type="evidence" value="ECO:0007669"/>
    <property type="project" value="UniProtKB-EC"/>
</dbReference>
<evidence type="ECO:0000256" key="4">
    <source>
        <dbReference type="ARBA" id="ARBA00022777"/>
    </source>
</evidence>
<evidence type="ECO:0000259" key="10">
    <source>
        <dbReference type="PROSITE" id="PS51190"/>
    </source>
</evidence>
<dbReference type="OrthoDB" id="381190at2759"/>
<dbReference type="CDD" id="cd00892">
    <property type="entry name" value="PIKKc_ATR"/>
    <property type="match status" value="1"/>
</dbReference>
<feature type="compositionally biased region" description="Basic and acidic residues" evidence="8">
    <location>
        <begin position="23"/>
        <end position="33"/>
    </location>
</feature>
<dbReference type="SMART" id="SM01343">
    <property type="entry name" value="FATC"/>
    <property type="match status" value="1"/>
</dbReference>
<dbReference type="InterPro" id="IPR011009">
    <property type="entry name" value="Kinase-like_dom_sf"/>
</dbReference>
<keyword evidence="3" id="KW-0547">Nucleotide-binding</keyword>
<accession>A0A1R0H4H5</accession>
<dbReference type="GO" id="GO:0005694">
    <property type="term" value="C:chromosome"/>
    <property type="evidence" value="ECO:0007669"/>
    <property type="project" value="TreeGrafter"/>
</dbReference>
<dbReference type="GO" id="GO:0005634">
    <property type="term" value="C:nucleus"/>
    <property type="evidence" value="ECO:0007669"/>
    <property type="project" value="TreeGrafter"/>
</dbReference>
<evidence type="ECO:0000256" key="5">
    <source>
        <dbReference type="ARBA" id="ARBA00022840"/>
    </source>
</evidence>
<dbReference type="PANTHER" id="PTHR11139:SF125">
    <property type="entry name" value="SERINE_THREONINE-PROTEIN KINASE MEC1"/>
    <property type="match status" value="1"/>
</dbReference>
<sequence>MQSSLQTYLNILASKSLIQDSKSSNEDSNKEKTYPNFAENSNFAESSESNNNTVISVSSLLKSCSVKLAFELVSEIGNTKNEVSLRAQSALIMVIQSIFGNNFSKENEYGDLTVQDVCTQINTQSRINKAQGRQEKIKKIFKDSSSCLIYSQSKNEFLNSNSLELGSLEIKKFTQRCLLGLLASVNELFESNPLQESIDCHQEYSERSTNTLLKMVVSLRFLFQIIGKFMKKHLSSIVKTLIVPIKNPYTSLESLITYSVLIDSLKDANLSINNINCLISPLVEISLIHNTDVPFFEHGSYSGKKLGQVTWEIINDSLVHIIAYNHSKIRTNWFDICPVPNFNELKGSRALYIKLSKNEISVETIRRKSNQNSKEEIIKIDASSSQSSSDEDSRIEGPEKDFYIFDTFLFCDYDKSFNVNKELEFKTFSDFEYTVSIIQKMEILIHNSDIVISTAACLEMEAALKTIYLSKFILDNLKDLSISNSFSAVTKSEKTQAILSDKFLPANGLDNSSLFEFEKSFVLNLKNYSKQYFSDTDVHDSEIAIKNYSSNDKKDLDDSRNSIRFIALLTNSIINVIKKHGGKNRFIDICCGRLLGLLGLCNERVQMYDIPTSIPTNLNYNLHLSESKKNSDAYGLFNLFFSDGIIYFVRYIIVNHLAPLLISFRSPFNQLCLAYSIQELLKICLFSSLIPPKRADTFYIPRNSENLSSDNRNVEYSVHFPQERDELSQDLGILRLPKEQSGSYRAIFNNDIVLEVWESLPENISELISPLLESRYLIETDLNNVNYIHKNEIANNFQKHDVDSDKNLQTDPYAENRSVPKSNWAHHSLDLMDTSIISIFETSTSFEFWIQSWLLSLINIMPKNSVSKIFLACSSSISESPIELSIAILRQAILYISTLHHYNNNGISVQILSSFLFSGNSIFKSKSTKENEILTIQNPNYQFKCSSGDLFYHVYKELKAVFDPNLNLVMSSECRKKSIRTILNMFDYFHDYIRKSPLSPNISLREASLHDSQLLNSRQPDSLLNSSNSEDFIMDQLNLIENNLKSSGKSFDKADPLKNFGGNLTILQLVLGSAIPFDKMAISAMICGEYQKSLLFMEKFSKMGELTEESQMYLLKFSLLVYVMLFDIDGIIGCSNNLWKKGIDPNELITKNSLTDLKLQDSSLDPIKFIQSKIDVDPTRIFRAFDTRDWSNSLFRYESNLQVNPNDSESQLGWINCQQNMGQWNVSLSSGKNWLLETESTKSERESLLDLCAASAWRLGAWDFDEELAKNVNNSANSMKSSKTLINASLDNPYNFNASVKQKDIFYRFNQPEDLSNSMPESFNRSLLYIFSKFRSLLENYHQFNNADSLLSNLLKIKSYVNADRYYVCRTDETLSGNIDSLSSSSGFADMDSLNSPGNSKLIKPNSDPSQILFDQIYFTWLQLMRSARTGNCPSAAISTMFRFKTLSNSLDNIISSNCAHNISPNLVHPLSSCFFKNDLLIEKAKIMYECGLSSQHNVGMNEMQSVVENTISSLVLNEKVFGNCTETETNFIKAYKLNGLSGTLSDIIPSQVNLDLYKNDPIIYQEIKNLGSSNVLNLTSEEIKILKKILKPLTEQEISLTRLAYLEAGMSVLEWKTENGLITQNGVSKKFEGILAVQDNLKSHYMIAKVYDTMLTNAKEHLLSEKLNQKESSSKNVKTLSMLKDFPDLLRIGSNSSFIVPLQSSLIPIYPSFKQKDGEYTIYSNIFKNNFNHNSSESKPSRLTSKSHSSASSGAISFDSEYSYNTASQQAAASNYVPFPHDLPTISSFNDEILVMSSLQKPKKITIVGSDGITYAFLCKPKDDLRKDARQMEFNSLINQVLSDDVEASKRSLKIKTYAVVPLNEDCGIIQWVPNTVSIQQTVGRLFVESGIQINTSVIKGLLNTKTKTPELHFKNNVLNKYPPVLYKWFMKRFKTPEEWIKSRKTFSNSAAVMSMVGYIVGLGDRHCENILLDQMTGGVLHVDFSCLFDKGTKLEVPEKVPFRLTQNMVDAMGAQGYEGSFRTSSEITMRLLRTHREALKSVLDTFINDPLVEWSNLSNKKNEYKHELIEEAARQALGKIGTKLDGFYHSSYIPVSGQVDELIKEATDPINLMRMYIGWAPYI</sequence>
<dbReference type="GO" id="GO:0000723">
    <property type="term" value="P:telomere maintenance"/>
    <property type="evidence" value="ECO:0007669"/>
    <property type="project" value="TreeGrafter"/>
</dbReference>
<feature type="domain" description="PI3K/PI4K catalytic" evidence="9">
    <location>
        <begin position="1790"/>
        <end position="2102"/>
    </location>
</feature>
<evidence type="ECO:0000256" key="3">
    <source>
        <dbReference type="ARBA" id="ARBA00022741"/>
    </source>
</evidence>
<dbReference type="Gene3D" id="1.10.1070.11">
    <property type="entry name" value="Phosphatidylinositol 3-/4-kinase, catalytic domain"/>
    <property type="match status" value="1"/>
</dbReference>
<evidence type="ECO:0000256" key="2">
    <source>
        <dbReference type="ARBA" id="ARBA00022679"/>
    </source>
</evidence>
<comment type="catalytic activity">
    <reaction evidence="7">
        <text>L-seryl-[protein] + ATP = O-phospho-L-seryl-[protein] + ADP + H(+)</text>
        <dbReference type="Rhea" id="RHEA:17989"/>
        <dbReference type="Rhea" id="RHEA-COMP:9863"/>
        <dbReference type="Rhea" id="RHEA-COMP:11604"/>
        <dbReference type="ChEBI" id="CHEBI:15378"/>
        <dbReference type="ChEBI" id="CHEBI:29999"/>
        <dbReference type="ChEBI" id="CHEBI:30616"/>
        <dbReference type="ChEBI" id="CHEBI:83421"/>
        <dbReference type="ChEBI" id="CHEBI:456216"/>
        <dbReference type="EC" id="2.7.11.1"/>
    </reaction>
</comment>
<dbReference type="PROSITE" id="PS00916">
    <property type="entry name" value="PI3_4_KINASE_2"/>
    <property type="match status" value="1"/>
</dbReference>
<dbReference type="SMART" id="SM00146">
    <property type="entry name" value="PI3Kc"/>
    <property type="match status" value="1"/>
</dbReference>
<dbReference type="STRING" id="133383.A0A1R0H4H5"/>
<feature type="region of interest" description="Disordered" evidence="8">
    <location>
        <begin position="21"/>
        <end position="47"/>
    </location>
</feature>
<feature type="compositionally biased region" description="Low complexity" evidence="8">
    <location>
        <begin position="36"/>
        <end position="47"/>
    </location>
</feature>
<dbReference type="GO" id="GO:0005524">
    <property type="term" value="F:ATP binding"/>
    <property type="evidence" value="ECO:0007669"/>
    <property type="project" value="UniProtKB-KW"/>
</dbReference>
<dbReference type="Gene3D" id="3.30.1010.10">
    <property type="entry name" value="Phosphatidylinositol 3-kinase Catalytic Subunit, Chain A, domain 4"/>
    <property type="match status" value="1"/>
</dbReference>
<dbReference type="Pfam" id="PF02260">
    <property type="entry name" value="FATC"/>
    <property type="match status" value="1"/>
</dbReference>
<keyword evidence="5" id="KW-0067">ATP-binding</keyword>
<dbReference type="Proteomes" id="UP000187455">
    <property type="component" value="Unassembled WGS sequence"/>
</dbReference>
<evidence type="ECO:0000256" key="6">
    <source>
        <dbReference type="ARBA" id="ARBA00047899"/>
    </source>
</evidence>
<protein>
    <recommendedName>
        <fullName evidence="1">non-specific serine/threonine protein kinase</fullName>
        <ecNumber evidence="1">2.7.11.1</ecNumber>
    </recommendedName>
</protein>
<keyword evidence="2" id="KW-0808">Transferase</keyword>
<evidence type="ECO:0000259" key="9">
    <source>
        <dbReference type="PROSITE" id="PS50290"/>
    </source>
</evidence>
<organism evidence="11 12">
    <name type="scientific">Smittium mucronatum</name>
    <dbReference type="NCBI Taxonomy" id="133383"/>
    <lineage>
        <taxon>Eukaryota</taxon>
        <taxon>Fungi</taxon>
        <taxon>Fungi incertae sedis</taxon>
        <taxon>Zoopagomycota</taxon>
        <taxon>Kickxellomycotina</taxon>
        <taxon>Harpellomycetes</taxon>
        <taxon>Harpellales</taxon>
        <taxon>Legeriomycetaceae</taxon>
        <taxon>Smittium</taxon>
    </lineage>
</organism>
<dbReference type="GO" id="GO:0006281">
    <property type="term" value="P:DNA repair"/>
    <property type="evidence" value="ECO:0007669"/>
    <property type="project" value="TreeGrafter"/>
</dbReference>
<comment type="catalytic activity">
    <reaction evidence="6">
        <text>L-threonyl-[protein] + ATP = O-phospho-L-threonyl-[protein] + ADP + H(+)</text>
        <dbReference type="Rhea" id="RHEA:46608"/>
        <dbReference type="Rhea" id="RHEA-COMP:11060"/>
        <dbReference type="Rhea" id="RHEA-COMP:11605"/>
        <dbReference type="ChEBI" id="CHEBI:15378"/>
        <dbReference type="ChEBI" id="CHEBI:30013"/>
        <dbReference type="ChEBI" id="CHEBI:30616"/>
        <dbReference type="ChEBI" id="CHEBI:61977"/>
        <dbReference type="ChEBI" id="CHEBI:456216"/>
        <dbReference type="EC" id="2.7.11.1"/>
    </reaction>
</comment>
<dbReference type="PROSITE" id="PS50290">
    <property type="entry name" value="PI3_4_KINASE_3"/>
    <property type="match status" value="1"/>
</dbReference>
<evidence type="ECO:0000256" key="7">
    <source>
        <dbReference type="ARBA" id="ARBA00048679"/>
    </source>
</evidence>
<feature type="domain" description="FATC" evidence="10">
    <location>
        <begin position="2093"/>
        <end position="2125"/>
    </location>
</feature>
<dbReference type="SUPFAM" id="SSF56112">
    <property type="entry name" value="Protein kinase-like (PK-like)"/>
    <property type="match status" value="1"/>
</dbReference>
<gene>
    <name evidence="11" type="ORF">AYI68_g1882</name>
</gene>
<keyword evidence="12" id="KW-1185">Reference proteome</keyword>
<dbReference type="InterPro" id="IPR003152">
    <property type="entry name" value="FATC_dom"/>
</dbReference>
<comment type="caution">
    <text evidence="11">The sequence shown here is derived from an EMBL/GenBank/DDBJ whole genome shotgun (WGS) entry which is preliminary data.</text>
</comment>
<evidence type="ECO:0000256" key="1">
    <source>
        <dbReference type="ARBA" id="ARBA00012513"/>
    </source>
</evidence>